<keyword evidence="6" id="KW-1185">Reference proteome</keyword>
<evidence type="ECO:0000256" key="2">
    <source>
        <dbReference type="ARBA" id="ARBA00023125"/>
    </source>
</evidence>
<feature type="domain" description="HTH arsR-type" evidence="4">
    <location>
        <begin position="6"/>
        <end position="100"/>
    </location>
</feature>
<dbReference type="PANTHER" id="PTHR43132:SF6">
    <property type="entry name" value="HTH-TYPE TRANSCRIPTIONAL REPRESSOR CZRA"/>
    <property type="match status" value="1"/>
</dbReference>
<dbReference type="CDD" id="cd00090">
    <property type="entry name" value="HTH_ARSR"/>
    <property type="match status" value="1"/>
</dbReference>
<dbReference type="PRINTS" id="PR00778">
    <property type="entry name" value="HTHARSR"/>
</dbReference>
<accession>A0ABS3HR51</accession>
<dbReference type="PANTHER" id="PTHR43132">
    <property type="entry name" value="ARSENICAL RESISTANCE OPERON REPRESSOR ARSR-RELATED"/>
    <property type="match status" value="1"/>
</dbReference>
<comment type="caution">
    <text evidence="5">The sequence shown here is derived from an EMBL/GenBank/DDBJ whole genome shotgun (WGS) entry which is preliminary data.</text>
</comment>
<dbReference type="EMBL" id="JAFLVX010000006">
    <property type="protein sequence ID" value="MBO0475805.1"/>
    <property type="molecule type" value="Genomic_DNA"/>
</dbReference>
<dbReference type="SUPFAM" id="SSF46785">
    <property type="entry name" value="Winged helix' DNA-binding domain"/>
    <property type="match status" value="1"/>
</dbReference>
<evidence type="ECO:0000313" key="5">
    <source>
        <dbReference type="EMBL" id="MBO0475805.1"/>
    </source>
</evidence>
<dbReference type="InterPro" id="IPR036390">
    <property type="entry name" value="WH_DNA-bd_sf"/>
</dbReference>
<dbReference type="NCBIfam" id="NF033788">
    <property type="entry name" value="HTH_metalloreg"/>
    <property type="match status" value="1"/>
</dbReference>
<dbReference type="Proteomes" id="UP000664857">
    <property type="component" value="Unassembled WGS sequence"/>
</dbReference>
<reference evidence="5 6" key="1">
    <citation type="submission" date="2021-03" db="EMBL/GenBank/DDBJ databases">
        <title>Enterococcal diversity collection.</title>
        <authorList>
            <person name="Gilmore M.S."/>
            <person name="Schwartzman J."/>
            <person name="Van Tyne D."/>
            <person name="Martin M."/>
            <person name="Earl A.M."/>
            <person name="Manson A.L."/>
            <person name="Straub T."/>
            <person name="Salamzade R."/>
            <person name="Saavedra J."/>
            <person name="Lebreton F."/>
            <person name="Prichula J."/>
            <person name="Schaufler K."/>
            <person name="Gaca A."/>
            <person name="Sgardioli B."/>
            <person name="Wagenaar J."/>
            <person name="Strong T."/>
        </authorList>
    </citation>
    <scope>NUCLEOTIDE SEQUENCE [LARGE SCALE GENOMIC DNA]</scope>
    <source>
        <strain evidence="5 6">DIV0080</strain>
    </source>
</reference>
<sequence>MALEKTSEEHIQKVSRFFKSISDPTRLKILMALSEGEMNVSTIVQKLEMEQSAVSHQLKQLRENHLVKSRKEGKSVVYSLDDQHVLDILSKTFIHMGHVED</sequence>
<name>A0ABS3HR51_9ENTE</name>
<dbReference type="SMART" id="SM00418">
    <property type="entry name" value="HTH_ARSR"/>
    <property type="match status" value="1"/>
</dbReference>
<evidence type="ECO:0000313" key="6">
    <source>
        <dbReference type="Proteomes" id="UP000664857"/>
    </source>
</evidence>
<protein>
    <submittedName>
        <fullName evidence="5">Winged helix-turn-helix transcriptional regulator</fullName>
    </submittedName>
</protein>
<evidence type="ECO:0000256" key="3">
    <source>
        <dbReference type="ARBA" id="ARBA00023163"/>
    </source>
</evidence>
<organism evidence="5 6">
    <name type="scientific">Candidatus Vagococcus giribetii</name>
    <dbReference type="NCBI Taxonomy" id="2230876"/>
    <lineage>
        <taxon>Bacteria</taxon>
        <taxon>Bacillati</taxon>
        <taxon>Bacillota</taxon>
        <taxon>Bacilli</taxon>
        <taxon>Lactobacillales</taxon>
        <taxon>Enterococcaceae</taxon>
        <taxon>Vagococcus</taxon>
    </lineage>
</organism>
<gene>
    <name evidence="5" type="ORF">DOK76_01905</name>
</gene>
<proteinExistence type="predicted"/>
<evidence type="ECO:0000256" key="1">
    <source>
        <dbReference type="ARBA" id="ARBA00023015"/>
    </source>
</evidence>
<dbReference type="PROSITE" id="PS50987">
    <property type="entry name" value="HTH_ARSR_2"/>
    <property type="match status" value="1"/>
</dbReference>
<keyword evidence="2" id="KW-0238">DNA-binding</keyword>
<evidence type="ECO:0000259" key="4">
    <source>
        <dbReference type="PROSITE" id="PS50987"/>
    </source>
</evidence>
<dbReference type="Gene3D" id="1.10.10.10">
    <property type="entry name" value="Winged helix-like DNA-binding domain superfamily/Winged helix DNA-binding domain"/>
    <property type="match status" value="1"/>
</dbReference>
<dbReference type="InterPro" id="IPR036388">
    <property type="entry name" value="WH-like_DNA-bd_sf"/>
</dbReference>
<dbReference type="RefSeq" id="WP_206964589.1">
    <property type="nucleotide sequence ID" value="NZ_JAFLVX010000006.1"/>
</dbReference>
<keyword evidence="1" id="KW-0805">Transcription regulation</keyword>
<dbReference type="InterPro" id="IPR011991">
    <property type="entry name" value="ArsR-like_HTH"/>
</dbReference>
<dbReference type="Pfam" id="PF01022">
    <property type="entry name" value="HTH_5"/>
    <property type="match status" value="1"/>
</dbReference>
<dbReference type="InterPro" id="IPR001845">
    <property type="entry name" value="HTH_ArsR_DNA-bd_dom"/>
</dbReference>
<dbReference type="InterPro" id="IPR051011">
    <property type="entry name" value="Metal_resp_trans_reg"/>
</dbReference>
<keyword evidence="3" id="KW-0804">Transcription</keyword>